<dbReference type="AlphaFoldDB" id="A0A0E3BY86"/>
<proteinExistence type="predicted"/>
<gene>
    <name evidence="1" type="ORF">P245_20330</name>
</gene>
<sequence>MEMQHLSNTTSKQVIDSTRTYKELVNVRRSLQRLGGSMLWKPSGKYVYLAQRSYFDSQKVVHLGIRSPETESILQHFETERSRLLQREKALLDRIAIYERMNKAVRAGAASTTMIEAINTLESVGISDDSLWLGTPALHAYWQSTGFETPKTLKEREDIGVYLVFVKRRLDAKTINKLHRCKSQTHYTVSGEHSSVLIIKAETSKHCEYSKKELPGAYEAFAGFLRQHAIEFLDQICEELNQTPTFEQVVIGKTGKMGLMKTVDPHFLNELNTLLGVDTVEQGGLHDLLTTTRFKSKAKIDVI</sequence>
<accession>A0A0E3BY86</accession>
<reference evidence="1 2" key="1">
    <citation type="submission" date="2013-09" db="EMBL/GenBank/DDBJ databases">
        <title>High correlation between genotypes and phenotypes of environmental bacteria Comamonas testosteroni strains.</title>
        <authorList>
            <person name="Liu L."/>
            <person name="Zhu W."/>
            <person name="Xia X."/>
            <person name="Xu B."/>
            <person name="Luo M."/>
            <person name="Wang G."/>
        </authorList>
    </citation>
    <scope>NUCLEOTIDE SEQUENCE [LARGE SCALE GENOMIC DNA]</scope>
    <source>
        <strain evidence="1 2">JL14</strain>
    </source>
</reference>
<protein>
    <submittedName>
        <fullName evidence="1">Uncharacterized protein</fullName>
    </submittedName>
</protein>
<dbReference type="EMBL" id="AWTN01000108">
    <property type="protein sequence ID" value="KGG87412.1"/>
    <property type="molecule type" value="Genomic_DNA"/>
</dbReference>
<evidence type="ECO:0000313" key="1">
    <source>
        <dbReference type="EMBL" id="KGG87412.1"/>
    </source>
</evidence>
<dbReference type="RefSeq" id="WP_034381976.1">
    <property type="nucleotide sequence ID" value="NZ_AWTN01000108.1"/>
</dbReference>
<dbReference type="Proteomes" id="UP000029567">
    <property type="component" value="Unassembled WGS sequence"/>
</dbReference>
<name>A0A0E3BY86_9BURK</name>
<evidence type="ECO:0000313" key="2">
    <source>
        <dbReference type="Proteomes" id="UP000029567"/>
    </source>
</evidence>
<organism evidence="1 2">
    <name type="scientific">Comamonas thiooxydans</name>
    <dbReference type="NCBI Taxonomy" id="363952"/>
    <lineage>
        <taxon>Bacteria</taxon>
        <taxon>Pseudomonadati</taxon>
        <taxon>Pseudomonadota</taxon>
        <taxon>Betaproteobacteria</taxon>
        <taxon>Burkholderiales</taxon>
        <taxon>Comamonadaceae</taxon>
        <taxon>Comamonas</taxon>
    </lineage>
</organism>
<comment type="caution">
    <text evidence="1">The sequence shown here is derived from an EMBL/GenBank/DDBJ whole genome shotgun (WGS) entry which is preliminary data.</text>
</comment>